<protein>
    <submittedName>
        <fullName evidence="2">G4950 protein</fullName>
    </submittedName>
</protein>
<organism evidence="2 3">
    <name type="scientific">Coccomyxa viridis</name>
    <dbReference type="NCBI Taxonomy" id="1274662"/>
    <lineage>
        <taxon>Eukaryota</taxon>
        <taxon>Viridiplantae</taxon>
        <taxon>Chlorophyta</taxon>
        <taxon>core chlorophytes</taxon>
        <taxon>Trebouxiophyceae</taxon>
        <taxon>Trebouxiophyceae incertae sedis</taxon>
        <taxon>Coccomyxaceae</taxon>
        <taxon>Coccomyxa</taxon>
    </lineage>
</organism>
<evidence type="ECO:0000313" key="3">
    <source>
        <dbReference type="Proteomes" id="UP001497392"/>
    </source>
</evidence>
<gene>
    <name evidence="2" type="primary">g4950</name>
    <name evidence="2" type="ORF">VP750_LOCUS4226</name>
</gene>
<evidence type="ECO:0000256" key="1">
    <source>
        <dbReference type="SAM" id="MobiDB-lite"/>
    </source>
</evidence>
<feature type="compositionally biased region" description="Polar residues" evidence="1">
    <location>
        <begin position="210"/>
        <end position="219"/>
    </location>
</feature>
<feature type="compositionally biased region" description="Polar residues" evidence="1">
    <location>
        <begin position="446"/>
        <end position="462"/>
    </location>
</feature>
<feature type="compositionally biased region" description="Basic and acidic residues" evidence="1">
    <location>
        <begin position="515"/>
        <end position="529"/>
    </location>
</feature>
<feature type="compositionally biased region" description="Basic and acidic residues" evidence="1">
    <location>
        <begin position="19"/>
        <end position="28"/>
    </location>
</feature>
<proteinExistence type="predicted"/>
<feature type="compositionally biased region" description="Basic and acidic residues" evidence="1">
    <location>
        <begin position="190"/>
        <end position="206"/>
    </location>
</feature>
<feature type="compositionally biased region" description="Low complexity" evidence="1">
    <location>
        <begin position="575"/>
        <end position="588"/>
    </location>
</feature>
<reference evidence="2 3" key="1">
    <citation type="submission" date="2024-06" db="EMBL/GenBank/DDBJ databases">
        <authorList>
            <person name="Kraege A."/>
            <person name="Thomma B."/>
        </authorList>
    </citation>
    <scope>NUCLEOTIDE SEQUENCE [LARGE SCALE GENOMIC DNA]</scope>
</reference>
<feature type="compositionally biased region" description="Polar residues" evidence="1">
    <location>
        <begin position="369"/>
        <end position="379"/>
    </location>
</feature>
<keyword evidence="3" id="KW-1185">Reference proteome</keyword>
<feature type="compositionally biased region" description="Low complexity" evidence="1">
    <location>
        <begin position="313"/>
        <end position="326"/>
    </location>
</feature>
<feature type="compositionally biased region" description="Basic residues" evidence="1">
    <location>
        <begin position="1"/>
        <end position="18"/>
    </location>
</feature>
<dbReference type="Gene3D" id="3.10.20.90">
    <property type="entry name" value="Phosphatidylinositol 3-kinase Catalytic Subunit, Chain A, domain 1"/>
    <property type="match status" value="1"/>
</dbReference>
<evidence type="ECO:0000313" key="2">
    <source>
        <dbReference type="EMBL" id="CAL5222567.1"/>
    </source>
</evidence>
<comment type="caution">
    <text evidence="2">The sequence shown here is derived from an EMBL/GenBank/DDBJ whole genome shotgun (WGS) entry which is preliminary data.</text>
</comment>
<accession>A0ABP1FYC9</accession>
<sequence>MAGRGSGRRGRGGRGGAKRSRDDFEKKPPSTSQPAEPAAPLPGGFKSLKAKWISVYENEKKAQESAPPVRPQSAADTVETKSTAAEPLGAKPQSSAPHSVTEDWRKLHPSEAVKAPDKEDVGSSSKLRSRHAESAPAEKVASMQQPDPSAASPEGVPNPEVEEQSTAALHSSAAPAVPEVPNSTAGGVKQARDRAEKGTGAHHEGVALKQQPTTAQAPQGGSGPGLAPEQPAAKPASASGLGPGRVAAMQDAAATYKAASKAHSSMREALSPKRAEASGRLPAPKAAAAELSRAAGVKATPAALEPSMPSKDAAAQAQQGEAAAVAKPDQAIEAPQSTAEQSGDLFCTGSALKGSAAAGQQKDEEKGESSNPYKIQQPESEIKQKTPVPVDSSAAPLRDAIAPEQKKPSTKERAAGKSGSESGLRQPKQKAQKGPPEGQQGPGLGTKQSAGSDLEQPAQSRSGPDGKPAGQPGQSGQKTGLRASQKAQLDTASRRELKKGLAQTKAAADGSVAKAQDDIKAEDHIEDWKAQNASTGAPPPLQPAPGDAHATEEASRQKGSDASSLERSPDIPHPEQQQQQLADQAEMQGGKDQGEHAMANAKPVTADSQPSQLAPVEYLGEGSSASQQLGQIDLQQFDSYRALWDGLREDYGQSLPEGLHLRLVYEDGEGDFVMLQPDEPWPAFLSSARRVIISCQ</sequence>
<feature type="compositionally biased region" description="Basic and acidic residues" evidence="1">
    <location>
        <begin position="549"/>
        <end position="559"/>
    </location>
</feature>
<feature type="compositionally biased region" description="Low complexity" evidence="1">
    <location>
        <begin position="252"/>
        <end position="263"/>
    </location>
</feature>
<feature type="compositionally biased region" description="Basic and acidic residues" evidence="1">
    <location>
        <begin position="100"/>
        <end position="121"/>
    </location>
</feature>
<dbReference type="EMBL" id="CAXHTA020000007">
    <property type="protein sequence ID" value="CAL5222567.1"/>
    <property type="molecule type" value="Genomic_DNA"/>
</dbReference>
<feature type="region of interest" description="Disordered" evidence="1">
    <location>
        <begin position="1"/>
        <end position="45"/>
    </location>
</feature>
<name>A0ABP1FYC9_9CHLO</name>
<dbReference type="SUPFAM" id="SSF54277">
    <property type="entry name" value="CAD &amp; PB1 domains"/>
    <property type="match status" value="1"/>
</dbReference>
<feature type="region of interest" description="Disordered" evidence="1">
    <location>
        <begin position="59"/>
        <end position="623"/>
    </location>
</feature>
<feature type="compositionally biased region" description="Basic and acidic residues" evidence="1">
    <location>
        <begin position="404"/>
        <end position="415"/>
    </location>
</feature>
<dbReference type="Proteomes" id="UP001497392">
    <property type="component" value="Unassembled WGS sequence"/>
</dbReference>